<evidence type="ECO:0000313" key="12">
    <source>
        <dbReference type="Proteomes" id="UP000004893"/>
    </source>
</evidence>
<dbReference type="Pfam" id="PF03448">
    <property type="entry name" value="MgtE_N"/>
    <property type="match status" value="1"/>
</dbReference>
<gene>
    <name evidence="11" type="primary">mgtE</name>
    <name evidence="11" type="ORF">CLOHYLEM_04487</name>
</gene>
<dbReference type="InterPro" id="IPR036739">
    <property type="entry name" value="SLC41_membr_dom_sf"/>
</dbReference>
<dbReference type="GO" id="GO:0015095">
    <property type="term" value="F:magnesium ion transmembrane transporter activity"/>
    <property type="evidence" value="ECO:0007669"/>
    <property type="project" value="UniProtKB-UniRule"/>
</dbReference>
<dbReference type="GO" id="GO:0005886">
    <property type="term" value="C:plasma membrane"/>
    <property type="evidence" value="ECO:0007669"/>
    <property type="project" value="UniProtKB-SubCell"/>
</dbReference>
<dbReference type="Proteomes" id="UP000004893">
    <property type="component" value="Unassembled WGS sequence"/>
</dbReference>
<evidence type="ECO:0000256" key="8">
    <source>
        <dbReference type="PROSITE-ProRule" id="PRU00703"/>
    </source>
</evidence>
<dbReference type="HOGENOM" id="CLU_037408_2_2_9"/>
<dbReference type="InterPro" id="IPR000644">
    <property type="entry name" value="CBS_dom"/>
</dbReference>
<keyword evidence="12" id="KW-1185">Reference proteome</keyword>
<evidence type="ECO:0000256" key="7">
    <source>
        <dbReference type="ARBA" id="ARBA00023136"/>
    </source>
</evidence>
<proteinExistence type="inferred from homology"/>
<sequence length="458" mass="50913">MRADSIFLSGTRRREMIRNTLKELLDAKKYREIHGMLDAYNPVDLAELLMELDDSELAVVFRMIDKEKAAEVFSYMDDDQRQTLLEGFTSQEISYILDTMYTDDAVDFLEDMPANVVTKLLEHVSGETRADINRLLKYPEDSAGSIMTVEYVELSPEMTVGQALAKIRRVGIESETVYTCYVVERKKLIGIVTAKALMTNAESVRIAGLMQDNFISVQTTDDQEDAAKLFRKYGLIAIPVLDHEERLVGIVTFDDAIGVLTDETTEDMHKMAAMTANEESYLKTGVFQHARNRIGWLLFLMFSATITGTIITHYEAAIASVPLLVSFIPMLTDTGGNCGSQSSTLVIRGLAVDELHFSDLFTVVWKEFRVSLVVGTALAAANGIRIYVMHRDLGLAAVIGVSLIGTIIVAKMVGCMLPIFAKQLRLDPAIMAAPLITTIVDTCSIIIFFKIATMVFHL</sequence>
<keyword evidence="9" id="KW-1003">Cell membrane</keyword>
<dbReference type="Gene3D" id="1.10.357.20">
    <property type="entry name" value="SLC41 divalent cation transporters, integral membrane domain"/>
    <property type="match status" value="1"/>
</dbReference>
<dbReference type="Pfam" id="PF01769">
    <property type="entry name" value="MgtE"/>
    <property type="match status" value="1"/>
</dbReference>
<dbReference type="NCBIfam" id="TIGR00400">
    <property type="entry name" value="mgtE"/>
    <property type="match status" value="1"/>
</dbReference>
<comment type="caution">
    <text evidence="9">Lacks conserved residue(s) required for the propagation of feature annotation.</text>
</comment>
<dbReference type="Gene3D" id="3.10.580.10">
    <property type="entry name" value="CBS-domain"/>
    <property type="match status" value="1"/>
</dbReference>
<evidence type="ECO:0000256" key="9">
    <source>
        <dbReference type="RuleBase" id="RU362011"/>
    </source>
</evidence>
<dbReference type="InterPro" id="IPR006667">
    <property type="entry name" value="SLC41_membr_dom"/>
</dbReference>
<comment type="function">
    <text evidence="9">Acts as a magnesium transporter.</text>
</comment>
<comment type="subunit">
    <text evidence="9">Homodimer.</text>
</comment>
<dbReference type="STRING" id="553973.CLOHYLEM_04487"/>
<comment type="subcellular location">
    <subcellularLocation>
        <location evidence="9">Cell membrane</location>
        <topology evidence="9">Multi-pass membrane protein</topology>
    </subcellularLocation>
    <subcellularLocation>
        <location evidence="1">Membrane</location>
        <topology evidence="1">Multi-pass membrane protein</topology>
    </subcellularLocation>
</comment>
<protein>
    <recommendedName>
        <fullName evidence="9">Magnesium transporter MgtE</fullName>
    </recommendedName>
</protein>
<dbReference type="SUPFAM" id="SSF161093">
    <property type="entry name" value="MgtE membrane domain-like"/>
    <property type="match status" value="1"/>
</dbReference>
<comment type="similarity">
    <text evidence="2 9">Belongs to the SLC41A transporter family.</text>
</comment>
<dbReference type="SMART" id="SM00116">
    <property type="entry name" value="CBS"/>
    <property type="match status" value="2"/>
</dbReference>
<name>C0BXF0_9FIRM</name>
<evidence type="ECO:0000256" key="4">
    <source>
        <dbReference type="ARBA" id="ARBA00022692"/>
    </source>
</evidence>
<organism evidence="11 12">
    <name type="scientific">[Clostridium] hylemonae DSM 15053</name>
    <dbReference type="NCBI Taxonomy" id="553973"/>
    <lineage>
        <taxon>Bacteria</taxon>
        <taxon>Bacillati</taxon>
        <taxon>Bacillota</taxon>
        <taxon>Clostridia</taxon>
        <taxon>Lachnospirales</taxon>
        <taxon>Lachnospiraceae</taxon>
    </lineage>
</organism>
<reference evidence="11" key="1">
    <citation type="submission" date="2009-02" db="EMBL/GenBank/DDBJ databases">
        <authorList>
            <person name="Fulton L."/>
            <person name="Clifton S."/>
            <person name="Fulton B."/>
            <person name="Xu J."/>
            <person name="Minx P."/>
            <person name="Pepin K.H."/>
            <person name="Johnson M."/>
            <person name="Bhonagiri V."/>
            <person name="Nash W.E."/>
            <person name="Mardis E.R."/>
            <person name="Wilson R.K."/>
        </authorList>
    </citation>
    <scope>NUCLEOTIDE SEQUENCE [LARGE SCALE GENOMIC DNA]</scope>
    <source>
        <strain evidence="11">DSM 15053</strain>
    </source>
</reference>
<dbReference type="GO" id="GO:0046872">
    <property type="term" value="F:metal ion binding"/>
    <property type="evidence" value="ECO:0007669"/>
    <property type="project" value="UniProtKB-KW"/>
</dbReference>
<reference evidence="11" key="2">
    <citation type="submission" date="2013-06" db="EMBL/GenBank/DDBJ databases">
        <title>Draft genome sequence of Clostridium hylemonae (DSM 15053).</title>
        <authorList>
            <person name="Sudarsanam P."/>
            <person name="Ley R."/>
            <person name="Guruge J."/>
            <person name="Turnbaugh P.J."/>
            <person name="Mahowald M."/>
            <person name="Liep D."/>
            <person name="Gordon J."/>
        </authorList>
    </citation>
    <scope>NUCLEOTIDE SEQUENCE</scope>
    <source>
        <strain evidence="11">DSM 15053</strain>
    </source>
</reference>
<evidence type="ECO:0000256" key="6">
    <source>
        <dbReference type="ARBA" id="ARBA00022989"/>
    </source>
</evidence>
<dbReference type="Pfam" id="PF00571">
    <property type="entry name" value="CBS"/>
    <property type="match status" value="2"/>
</dbReference>
<dbReference type="CDD" id="cd04606">
    <property type="entry name" value="CBS_pair_Mg_transporter"/>
    <property type="match status" value="1"/>
</dbReference>
<feature type="transmembrane region" description="Helical" evidence="9">
    <location>
        <begin position="294"/>
        <end position="314"/>
    </location>
</feature>
<evidence type="ECO:0000256" key="3">
    <source>
        <dbReference type="ARBA" id="ARBA00022448"/>
    </source>
</evidence>
<evidence type="ECO:0000256" key="5">
    <source>
        <dbReference type="ARBA" id="ARBA00022842"/>
    </source>
</evidence>
<dbReference type="EMBL" id="ABYI02000012">
    <property type="protein sequence ID" value="EEG75257.1"/>
    <property type="molecule type" value="Genomic_DNA"/>
</dbReference>
<evidence type="ECO:0000313" key="11">
    <source>
        <dbReference type="EMBL" id="EEG75257.1"/>
    </source>
</evidence>
<dbReference type="InterPro" id="IPR006668">
    <property type="entry name" value="Mg_transptr_MgtE_intracell_dom"/>
</dbReference>
<feature type="transmembrane region" description="Helical" evidence="9">
    <location>
        <begin position="395"/>
        <end position="420"/>
    </location>
</feature>
<keyword evidence="8" id="KW-0129">CBS domain</keyword>
<feature type="transmembrane region" description="Helical" evidence="9">
    <location>
        <begin position="432"/>
        <end position="456"/>
    </location>
</feature>
<keyword evidence="4 9" id="KW-0812">Transmembrane</keyword>
<keyword evidence="5 9" id="KW-0460">Magnesium</keyword>
<dbReference type="SUPFAM" id="SSF54631">
    <property type="entry name" value="CBS-domain pair"/>
    <property type="match status" value="1"/>
</dbReference>
<dbReference type="PANTHER" id="PTHR43773">
    <property type="entry name" value="MAGNESIUM TRANSPORTER MGTE"/>
    <property type="match status" value="1"/>
</dbReference>
<keyword evidence="7 9" id="KW-0472">Membrane</keyword>
<dbReference type="eggNOG" id="COG2239">
    <property type="taxonomic scope" value="Bacteria"/>
</dbReference>
<dbReference type="PROSITE" id="PS51371">
    <property type="entry name" value="CBS"/>
    <property type="match status" value="1"/>
</dbReference>
<evidence type="ECO:0000256" key="1">
    <source>
        <dbReference type="ARBA" id="ARBA00004141"/>
    </source>
</evidence>
<evidence type="ECO:0000256" key="2">
    <source>
        <dbReference type="ARBA" id="ARBA00009749"/>
    </source>
</evidence>
<dbReference type="SMART" id="SM00924">
    <property type="entry name" value="MgtE_N"/>
    <property type="match status" value="1"/>
</dbReference>
<keyword evidence="9" id="KW-0479">Metal-binding</keyword>
<evidence type="ECO:0000259" key="10">
    <source>
        <dbReference type="PROSITE" id="PS51371"/>
    </source>
</evidence>
<feature type="transmembrane region" description="Helical" evidence="9">
    <location>
        <begin position="368"/>
        <end position="388"/>
    </location>
</feature>
<keyword evidence="3 9" id="KW-0813">Transport</keyword>
<dbReference type="SUPFAM" id="SSF158791">
    <property type="entry name" value="MgtE N-terminal domain-like"/>
    <property type="match status" value="1"/>
</dbReference>
<keyword evidence="6 9" id="KW-1133">Transmembrane helix</keyword>
<accession>C0BXF0</accession>
<dbReference type="InterPro" id="IPR038076">
    <property type="entry name" value="MgtE_N_sf"/>
</dbReference>
<dbReference type="InterPro" id="IPR046342">
    <property type="entry name" value="CBS_dom_sf"/>
</dbReference>
<dbReference type="Gene3D" id="1.25.60.10">
    <property type="entry name" value="MgtE N-terminal domain-like"/>
    <property type="match status" value="1"/>
</dbReference>
<dbReference type="InterPro" id="IPR006669">
    <property type="entry name" value="MgtE_transporter"/>
</dbReference>
<dbReference type="AlphaFoldDB" id="C0BXF0"/>
<comment type="caution">
    <text evidence="11">The sequence shown here is derived from an EMBL/GenBank/DDBJ whole genome shotgun (WGS) entry which is preliminary data.</text>
</comment>
<feature type="domain" description="CBS" evidence="10">
    <location>
        <begin position="210"/>
        <end position="266"/>
    </location>
</feature>
<dbReference type="PANTHER" id="PTHR43773:SF1">
    <property type="entry name" value="MAGNESIUM TRANSPORTER MGTE"/>
    <property type="match status" value="1"/>
</dbReference>